<reference evidence="2 3" key="1">
    <citation type="journal article" date="2016" name="Environ. Microbiol.">
        <title>Genomic resolution of a cold subsurface aquifer community provides metabolic insights for novel microbes adapted to high CO concentrations.</title>
        <authorList>
            <person name="Probst A.J."/>
            <person name="Castelle C.J."/>
            <person name="Singh A."/>
            <person name="Brown C.T."/>
            <person name="Anantharaman K."/>
            <person name="Sharon I."/>
            <person name="Hug L.A."/>
            <person name="Burstein D."/>
            <person name="Emerson J.B."/>
            <person name="Thomas B.C."/>
            <person name="Banfield J.F."/>
        </authorList>
    </citation>
    <scope>NUCLEOTIDE SEQUENCE [LARGE SCALE GENOMIC DNA]</scope>
    <source>
        <strain evidence="2">CG1_02_37_44</strain>
    </source>
</reference>
<evidence type="ECO:0000313" key="2">
    <source>
        <dbReference type="EMBL" id="OIO06898.1"/>
    </source>
</evidence>
<keyword evidence="1" id="KW-1133">Transmembrane helix</keyword>
<organism evidence="2 3">
    <name type="scientific">Candidatus Falkowbacteria bacterium CG1_02_37_44</name>
    <dbReference type="NCBI Taxonomy" id="1805146"/>
    <lineage>
        <taxon>Bacteria</taxon>
        <taxon>Candidatus Falkowiibacteriota</taxon>
    </lineage>
</organism>
<evidence type="ECO:0000313" key="3">
    <source>
        <dbReference type="Proteomes" id="UP000183192"/>
    </source>
</evidence>
<protein>
    <recommendedName>
        <fullName evidence="4">Acid phosphatase</fullName>
    </recommendedName>
</protein>
<feature type="transmembrane region" description="Helical" evidence="1">
    <location>
        <begin position="35"/>
        <end position="58"/>
    </location>
</feature>
<comment type="caution">
    <text evidence="2">The sequence shown here is derived from an EMBL/GenBank/DDBJ whole genome shotgun (WGS) entry which is preliminary data.</text>
</comment>
<name>A0A1J4T523_9BACT</name>
<accession>A0A1J4T523</accession>
<dbReference type="STRING" id="1805146.AUJ27_03390"/>
<dbReference type="EMBL" id="MNUU01000065">
    <property type="protein sequence ID" value="OIO06898.1"/>
    <property type="molecule type" value="Genomic_DNA"/>
</dbReference>
<keyword evidence="1" id="KW-0812">Transmembrane</keyword>
<evidence type="ECO:0008006" key="4">
    <source>
        <dbReference type="Google" id="ProtNLM"/>
    </source>
</evidence>
<dbReference type="PANTHER" id="PTHR31446:SF29">
    <property type="entry name" value="ACID PHOSPHATASE_VANADIUM-DEPENDENT HALOPEROXIDASE-RELATED PROTEIN"/>
    <property type="match status" value="1"/>
</dbReference>
<evidence type="ECO:0000256" key="1">
    <source>
        <dbReference type="SAM" id="Phobius"/>
    </source>
</evidence>
<feature type="transmembrane region" description="Helical" evidence="1">
    <location>
        <begin position="6"/>
        <end position="23"/>
    </location>
</feature>
<keyword evidence="1" id="KW-0472">Membrane</keyword>
<dbReference type="Pfam" id="PF02681">
    <property type="entry name" value="DUF212"/>
    <property type="match status" value="1"/>
</dbReference>
<dbReference type="PANTHER" id="PTHR31446">
    <property type="entry name" value="ACID PHOSPHATASE/VANADIUM-DEPENDENT HALOPEROXIDASE-RELATED PROTEIN"/>
    <property type="match status" value="1"/>
</dbReference>
<dbReference type="Proteomes" id="UP000183192">
    <property type="component" value="Unassembled WGS sequence"/>
</dbReference>
<proteinExistence type="predicted"/>
<dbReference type="AlphaFoldDB" id="A0A1J4T523"/>
<feature type="transmembrane region" description="Helical" evidence="1">
    <location>
        <begin position="126"/>
        <end position="144"/>
    </location>
</feature>
<sequence>MFYQILLLPLISLLVAQSAKFFIKANKLSFNLKNLTAYAGMPSGHSAMIVSLAAIIGLEDGWRSPLFAVSFILAIIVIRDALGIRRYLGQHGRMLNALVKDLDEDKMLDQHYPRLLENIGHTPTQALAGGLIGFFVSLIGYWLIG</sequence>
<dbReference type="InterPro" id="IPR003832">
    <property type="entry name" value="DUF212"/>
</dbReference>
<gene>
    <name evidence="2" type="ORF">AUJ27_03390</name>
</gene>
<feature type="transmembrane region" description="Helical" evidence="1">
    <location>
        <begin position="64"/>
        <end position="84"/>
    </location>
</feature>